<feature type="transmembrane region" description="Helical" evidence="1">
    <location>
        <begin position="20"/>
        <end position="41"/>
    </location>
</feature>
<reference evidence="3 4" key="1">
    <citation type="journal article" date="2019" name="Int. J. Syst. Evol. Microbiol.">
        <title>The Global Catalogue of Microorganisms (GCM) 10K type strain sequencing project: providing services to taxonomists for standard genome sequencing and annotation.</title>
        <authorList>
            <consortium name="The Broad Institute Genomics Platform"/>
            <consortium name="The Broad Institute Genome Sequencing Center for Infectious Disease"/>
            <person name="Wu L."/>
            <person name="Ma J."/>
        </authorList>
    </citation>
    <scope>NUCLEOTIDE SEQUENCE [LARGE SCALE GENOMIC DNA]</scope>
    <source>
        <strain evidence="3 4">JCM 10425</strain>
    </source>
</reference>
<evidence type="ECO:0000259" key="2">
    <source>
        <dbReference type="Pfam" id="PF13239"/>
    </source>
</evidence>
<sequence>MTTDPERARAVRQLRRKRGLQVHALWFVLVTLVLIVVWLIWLRSIFFWPLTGLLPWAVGLAFHAWAVSHPSEFDDARIEREMDRLHHRRSGLD</sequence>
<dbReference type="InterPro" id="IPR025698">
    <property type="entry name" value="2TM_dom"/>
</dbReference>
<proteinExistence type="predicted"/>
<feature type="transmembrane region" description="Helical" evidence="1">
    <location>
        <begin position="47"/>
        <end position="67"/>
    </location>
</feature>
<name>A0ABN0UDQ9_9ACTN</name>
<protein>
    <recommendedName>
        <fullName evidence="2">2TM domain-containing protein</fullName>
    </recommendedName>
</protein>
<accession>A0ABN0UDQ9</accession>
<dbReference type="Proteomes" id="UP001500967">
    <property type="component" value="Unassembled WGS sequence"/>
</dbReference>
<gene>
    <name evidence="3" type="ORF">GCM10009539_35700</name>
</gene>
<evidence type="ECO:0000313" key="3">
    <source>
        <dbReference type="EMBL" id="GAA0247255.1"/>
    </source>
</evidence>
<dbReference type="RefSeq" id="WP_344649951.1">
    <property type="nucleotide sequence ID" value="NZ_BAAAGX010000014.1"/>
</dbReference>
<dbReference type="Pfam" id="PF13239">
    <property type="entry name" value="2TM"/>
    <property type="match status" value="1"/>
</dbReference>
<evidence type="ECO:0000313" key="4">
    <source>
        <dbReference type="Proteomes" id="UP001500967"/>
    </source>
</evidence>
<keyword evidence="4" id="KW-1185">Reference proteome</keyword>
<feature type="domain" description="2TM" evidence="2">
    <location>
        <begin position="9"/>
        <end position="82"/>
    </location>
</feature>
<keyword evidence="1" id="KW-0812">Transmembrane</keyword>
<dbReference type="EMBL" id="BAAAGX010000014">
    <property type="protein sequence ID" value="GAA0247255.1"/>
    <property type="molecule type" value="Genomic_DNA"/>
</dbReference>
<comment type="caution">
    <text evidence="3">The sequence shown here is derived from an EMBL/GenBank/DDBJ whole genome shotgun (WGS) entry which is preliminary data.</text>
</comment>
<evidence type="ECO:0000256" key="1">
    <source>
        <dbReference type="SAM" id="Phobius"/>
    </source>
</evidence>
<keyword evidence="1" id="KW-0472">Membrane</keyword>
<organism evidence="3 4">
    <name type="scientific">Cryptosporangium japonicum</name>
    <dbReference type="NCBI Taxonomy" id="80872"/>
    <lineage>
        <taxon>Bacteria</taxon>
        <taxon>Bacillati</taxon>
        <taxon>Actinomycetota</taxon>
        <taxon>Actinomycetes</taxon>
        <taxon>Cryptosporangiales</taxon>
        <taxon>Cryptosporangiaceae</taxon>
        <taxon>Cryptosporangium</taxon>
    </lineage>
</organism>
<keyword evidence="1" id="KW-1133">Transmembrane helix</keyword>